<dbReference type="InterPro" id="IPR001080">
    <property type="entry name" value="3Fe4S_ferredoxin"/>
</dbReference>
<dbReference type="InterPro" id="IPR051269">
    <property type="entry name" value="Fe-S_cluster_ET"/>
</dbReference>
<dbReference type="Proteomes" id="UP000321026">
    <property type="component" value="Unassembled WGS sequence"/>
</dbReference>
<dbReference type="PANTHER" id="PTHR36923:SF3">
    <property type="entry name" value="FERREDOXIN"/>
    <property type="match status" value="1"/>
</dbReference>
<keyword evidence="2 6" id="KW-0479">Metal-binding</keyword>
<dbReference type="GO" id="GO:0005506">
    <property type="term" value="F:iron ion binding"/>
    <property type="evidence" value="ECO:0007669"/>
    <property type="project" value="UniProtKB-UniRule"/>
</dbReference>
<dbReference type="AlphaFoldDB" id="A0A5C7J3L6"/>
<keyword evidence="3 6" id="KW-0249">Electron transport</keyword>
<evidence type="ECO:0000256" key="4">
    <source>
        <dbReference type="ARBA" id="ARBA00023004"/>
    </source>
</evidence>
<evidence type="ECO:0000256" key="5">
    <source>
        <dbReference type="ARBA" id="ARBA00023014"/>
    </source>
</evidence>
<dbReference type="GO" id="GO:0009055">
    <property type="term" value="F:electron transfer activity"/>
    <property type="evidence" value="ECO:0007669"/>
    <property type="project" value="UniProtKB-UniRule"/>
</dbReference>
<comment type="caution">
    <text evidence="7">The sequence shown here is derived from an EMBL/GenBank/DDBJ whole genome shotgun (WGS) entry which is preliminary data.</text>
</comment>
<dbReference type="PANTHER" id="PTHR36923">
    <property type="entry name" value="FERREDOXIN"/>
    <property type="match status" value="1"/>
</dbReference>
<evidence type="ECO:0000256" key="1">
    <source>
        <dbReference type="ARBA" id="ARBA00022448"/>
    </source>
</evidence>
<dbReference type="Pfam" id="PF13370">
    <property type="entry name" value="Fer4_13"/>
    <property type="match status" value="1"/>
</dbReference>
<dbReference type="PRINTS" id="PR00352">
    <property type="entry name" value="3FE4SFRDOXIN"/>
</dbReference>
<keyword evidence="4 6" id="KW-0408">Iron</keyword>
<dbReference type="EMBL" id="SSDS01000084">
    <property type="protein sequence ID" value="TXG76103.1"/>
    <property type="molecule type" value="Genomic_DNA"/>
</dbReference>
<accession>A0A5C7J3L6</accession>
<name>A0A5C7J3L6_9BACT</name>
<protein>
    <recommendedName>
        <fullName evidence="6">Ferredoxin</fullName>
    </recommendedName>
</protein>
<evidence type="ECO:0000256" key="2">
    <source>
        <dbReference type="ARBA" id="ARBA00022723"/>
    </source>
</evidence>
<evidence type="ECO:0000256" key="6">
    <source>
        <dbReference type="RuleBase" id="RU368020"/>
    </source>
</evidence>
<keyword evidence="1 6" id="KW-0813">Transport</keyword>
<dbReference type="SUPFAM" id="SSF54862">
    <property type="entry name" value="4Fe-4S ferredoxins"/>
    <property type="match status" value="1"/>
</dbReference>
<reference evidence="7 8" key="1">
    <citation type="submission" date="2018-09" db="EMBL/GenBank/DDBJ databases">
        <title>Metagenome Assembled Genomes from an Advanced Water Purification Facility.</title>
        <authorList>
            <person name="Stamps B.W."/>
            <person name="Spear J.R."/>
        </authorList>
    </citation>
    <scope>NUCLEOTIDE SEQUENCE [LARGE SCALE GENOMIC DNA]</scope>
    <source>
        <strain evidence="7">Bin_63_2</strain>
    </source>
</reference>
<organism evidence="7 8">
    <name type="scientific">Candidatus Dojkabacteria bacterium</name>
    <dbReference type="NCBI Taxonomy" id="2099670"/>
    <lineage>
        <taxon>Bacteria</taxon>
        <taxon>Candidatus Dojkabacteria</taxon>
    </lineage>
</organism>
<comment type="function">
    <text evidence="6">Ferredoxins are iron-sulfur proteins that transfer electrons in a wide variety of metabolic reactions.</text>
</comment>
<evidence type="ECO:0000313" key="7">
    <source>
        <dbReference type="EMBL" id="TXG76103.1"/>
    </source>
</evidence>
<evidence type="ECO:0000256" key="3">
    <source>
        <dbReference type="ARBA" id="ARBA00022982"/>
    </source>
</evidence>
<gene>
    <name evidence="7" type="ORF">E6Q11_05310</name>
</gene>
<keyword evidence="5 6" id="KW-0411">Iron-sulfur</keyword>
<dbReference type="GO" id="GO:0051536">
    <property type="term" value="F:iron-sulfur cluster binding"/>
    <property type="evidence" value="ECO:0007669"/>
    <property type="project" value="UniProtKB-KW"/>
</dbReference>
<dbReference type="Gene3D" id="3.30.70.20">
    <property type="match status" value="1"/>
</dbReference>
<sequence>MDQTPKDTQHPSGPVAVNKLKITIDRDLCIGAATCLAIAPQVFVLDNEAKAIILSTADTADHDSIIDAARGCPTAAIIIEDDSGNRIFPK</sequence>
<proteinExistence type="predicted"/>
<evidence type="ECO:0000313" key="8">
    <source>
        <dbReference type="Proteomes" id="UP000321026"/>
    </source>
</evidence>